<organism evidence="5 6">
    <name type="scientific">Paludisphaera borealis</name>
    <dbReference type="NCBI Taxonomy" id="1387353"/>
    <lineage>
        <taxon>Bacteria</taxon>
        <taxon>Pseudomonadati</taxon>
        <taxon>Planctomycetota</taxon>
        <taxon>Planctomycetia</taxon>
        <taxon>Isosphaerales</taxon>
        <taxon>Isosphaeraceae</taxon>
        <taxon>Paludisphaera</taxon>
    </lineage>
</organism>
<dbReference type="PANTHER" id="PTHR30036:SF7">
    <property type="entry name" value="ABC TRANSPORTER PERIPLASMIC-BINDING PROTEIN YPHF"/>
    <property type="match status" value="1"/>
</dbReference>
<dbReference type="InterPro" id="IPR028082">
    <property type="entry name" value="Peripla_BP_I"/>
</dbReference>
<evidence type="ECO:0000313" key="5">
    <source>
        <dbReference type="EMBL" id="APW62231.1"/>
    </source>
</evidence>
<sequence length="394" mass="41392">MTCPSFDQSDPHHRPRAERGASRLQGRLLILAMSLLAAGCDTFTFNPPRPPELTKKAATPRTSTGISATSSSAKVIEVVLTPRIESDVETLRTSAKLQAGMDTTRVQVTAPPEGAPASEQAELVRKAITRKPPVIVIEVPNAPDATLIAAAAEAQKAGVAVVTIGRRLTVSQAPASESASAVGPPMILVAHEELKPSAAALVADAMRAAKNGKIATDAGAVILVDPTVDALFQDRVNALRDALKAAGVKKIEELPFAKTIKDGETKLVEYLKAHPETTLVFAVDAGGMLAADDATGVLKTDHRFVIAGYSSNESARSQVMMGEYAALGVFGVDRLLRRAVNVAAGILKGSKIPERVEIEIPILESSETAGPPRMKVLPPDKPMMLQKGGASTEN</sequence>
<dbReference type="STRING" id="1387353.BSF38_03767"/>
<name>A0A1U7CTH9_9BACT</name>
<comment type="subcellular location">
    <subcellularLocation>
        <location evidence="1">Cell envelope</location>
    </subcellularLocation>
</comment>
<dbReference type="GO" id="GO:0030246">
    <property type="term" value="F:carbohydrate binding"/>
    <property type="evidence" value="ECO:0007669"/>
    <property type="project" value="TreeGrafter"/>
</dbReference>
<accession>A0A1U7CTH9</accession>
<dbReference type="KEGG" id="pbor:BSF38_03767"/>
<dbReference type="RefSeq" id="WP_076348182.1">
    <property type="nucleotide sequence ID" value="NZ_CP019082.1"/>
</dbReference>
<dbReference type="InterPro" id="IPR050555">
    <property type="entry name" value="Bact_Solute-Bind_Prot2"/>
</dbReference>
<evidence type="ECO:0000256" key="1">
    <source>
        <dbReference type="ARBA" id="ARBA00004196"/>
    </source>
</evidence>
<proteinExistence type="inferred from homology"/>
<keyword evidence="6" id="KW-1185">Reference proteome</keyword>
<feature type="region of interest" description="Disordered" evidence="3">
    <location>
        <begin position="1"/>
        <end position="21"/>
    </location>
</feature>
<feature type="compositionally biased region" description="Basic and acidic residues" evidence="3">
    <location>
        <begin position="9"/>
        <end position="21"/>
    </location>
</feature>
<gene>
    <name evidence="5" type="ORF">BSF38_03767</name>
</gene>
<dbReference type="InterPro" id="IPR025997">
    <property type="entry name" value="SBP_2_dom"/>
</dbReference>
<dbReference type="AlphaFoldDB" id="A0A1U7CTH9"/>
<dbReference type="PANTHER" id="PTHR30036">
    <property type="entry name" value="D-XYLOSE-BINDING PERIPLASMIC PROTEIN"/>
    <property type="match status" value="1"/>
</dbReference>
<dbReference type="Pfam" id="PF13407">
    <property type="entry name" value="Peripla_BP_4"/>
    <property type="match status" value="1"/>
</dbReference>
<reference evidence="6" key="1">
    <citation type="submission" date="2016-12" db="EMBL/GenBank/DDBJ databases">
        <title>Comparative genomics of four Isosphaeraceae planctomycetes: a common pool of plasmids and glycoside hydrolase genes.</title>
        <authorList>
            <person name="Ivanova A."/>
        </authorList>
    </citation>
    <scope>NUCLEOTIDE SEQUENCE [LARGE SCALE GENOMIC DNA]</scope>
    <source>
        <strain evidence="6">PX4</strain>
    </source>
</reference>
<dbReference type="GO" id="GO:0030288">
    <property type="term" value="C:outer membrane-bounded periplasmic space"/>
    <property type="evidence" value="ECO:0007669"/>
    <property type="project" value="TreeGrafter"/>
</dbReference>
<dbReference type="Gene3D" id="3.40.50.2300">
    <property type="match status" value="2"/>
</dbReference>
<evidence type="ECO:0000313" key="6">
    <source>
        <dbReference type="Proteomes" id="UP000186309"/>
    </source>
</evidence>
<dbReference type="EMBL" id="CP019082">
    <property type="protein sequence ID" value="APW62231.1"/>
    <property type="molecule type" value="Genomic_DNA"/>
</dbReference>
<feature type="domain" description="Periplasmic binding protein" evidence="4">
    <location>
        <begin position="91"/>
        <end position="350"/>
    </location>
</feature>
<evidence type="ECO:0000259" key="4">
    <source>
        <dbReference type="Pfam" id="PF13407"/>
    </source>
</evidence>
<feature type="region of interest" description="Disordered" evidence="3">
    <location>
        <begin position="368"/>
        <end position="394"/>
    </location>
</feature>
<evidence type="ECO:0000256" key="2">
    <source>
        <dbReference type="ARBA" id="ARBA00007639"/>
    </source>
</evidence>
<comment type="similarity">
    <text evidence="2">Belongs to the bacterial solute-binding protein 2 family.</text>
</comment>
<dbReference type="OrthoDB" id="9870726at2"/>
<evidence type="ECO:0000256" key="3">
    <source>
        <dbReference type="SAM" id="MobiDB-lite"/>
    </source>
</evidence>
<dbReference type="Proteomes" id="UP000186309">
    <property type="component" value="Chromosome"/>
</dbReference>
<feature type="region of interest" description="Disordered" evidence="3">
    <location>
        <begin position="46"/>
        <end position="68"/>
    </location>
</feature>
<dbReference type="SUPFAM" id="SSF53822">
    <property type="entry name" value="Periplasmic binding protein-like I"/>
    <property type="match status" value="1"/>
</dbReference>
<protein>
    <recommendedName>
        <fullName evidence="4">Periplasmic binding protein domain-containing protein</fullName>
    </recommendedName>
</protein>